<accession>A0A139BS74</accession>
<dbReference type="InterPro" id="IPR002750">
    <property type="entry name" value="CobE/GbiG_C"/>
</dbReference>
<reference evidence="3 4" key="2">
    <citation type="submission" date="2016-03" db="EMBL/GenBank/DDBJ databases">
        <title>New uncultured bacterium of the family Gallionellaceae from acid mine drainage: description and reconstruction of genome based on metagenomic analysis of microbial community.</title>
        <authorList>
            <person name="Kadnikov V."/>
            <person name="Ivasenko D."/>
            <person name="Beletsky A."/>
            <person name="Mardanov A."/>
            <person name="Danilova E."/>
            <person name="Pimenov N."/>
            <person name="Karnachuk O."/>
            <person name="Ravin N."/>
        </authorList>
    </citation>
    <scope>NUCLEOTIDE SEQUENCE [LARGE SCALE GENOMIC DNA]</scope>
    <source>
        <strain evidence="3">ShG14-8</strain>
    </source>
</reference>
<dbReference type="Proteomes" id="UP000070578">
    <property type="component" value="Unassembled WGS sequence"/>
</dbReference>
<dbReference type="Gene3D" id="3.30.420.180">
    <property type="entry name" value="CobE/GbiG C-terminal domain"/>
    <property type="match status" value="1"/>
</dbReference>
<dbReference type="GO" id="GO:0009236">
    <property type="term" value="P:cobalamin biosynthetic process"/>
    <property type="evidence" value="ECO:0007669"/>
    <property type="project" value="InterPro"/>
</dbReference>
<dbReference type="InterPro" id="IPR036518">
    <property type="entry name" value="CobE/GbiG_C_sf"/>
</dbReference>
<dbReference type="PATRIC" id="fig|1796491.3.peg.2213"/>
<protein>
    <submittedName>
        <fullName evidence="3">Cobalamin (Vitamin B12) biosynthesis CbiG protein</fullName>
    </submittedName>
</protein>
<dbReference type="Pfam" id="PF01890">
    <property type="entry name" value="CbiG_C"/>
    <property type="match status" value="1"/>
</dbReference>
<evidence type="ECO:0000313" key="4">
    <source>
        <dbReference type="Proteomes" id="UP000070578"/>
    </source>
</evidence>
<evidence type="ECO:0000259" key="2">
    <source>
        <dbReference type="Pfam" id="PF11760"/>
    </source>
</evidence>
<dbReference type="Pfam" id="PF11760">
    <property type="entry name" value="CbiG_N"/>
    <property type="match status" value="1"/>
</dbReference>
<dbReference type="PANTHER" id="PTHR37477:SF1">
    <property type="entry name" value="COBALT-PRECORRIN-5A HYDROLASE"/>
    <property type="match status" value="1"/>
</dbReference>
<dbReference type="InterPro" id="IPR052553">
    <property type="entry name" value="CbiG_hydrolase"/>
</dbReference>
<dbReference type="Gene3D" id="3.40.50.11220">
    <property type="match status" value="1"/>
</dbReference>
<feature type="domain" description="CobE/GbiG C-terminal" evidence="1">
    <location>
        <begin position="128"/>
        <end position="243"/>
    </location>
</feature>
<evidence type="ECO:0000259" key="1">
    <source>
        <dbReference type="Pfam" id="PF01890"/>
    </source>
</evidence>
<gene>
    <name evidence="3" type="ORF">AWT59_2031</name>
</gene>
<dbReference type="InterPro" id="IPR038029">
    <property type="entry name" value="GbiG_N_sf"/>
</dbReference>
<sequence>MSASLGIWLIRPESEALATALQARLGGELHRPWLNAVMPQKTQFAAAYSLHTQWIMIAASGIAVRFLDGLVKDKHSDPAMVVLDEAGRFAVSLLAGHEGGANRLAYCVANAIGAVPVITTATEAIKPLVVGIGCRKDVSIERIEAAVCRALGERCISEIREVATIDLKANEPGLIEFCERHSLPLHILARKTVAARPWVTKPSDWVQKNVGLDGVCEPCALIACARGKLIVPKISLDGVAVAVVEDKGWL</sequence>
<evidence type="ECO:0000313" key="3">
    <source>
        <dbReference type="EMBL" id="KXS31856.1"/>
    </source>
</evidence>
<dbReference type="EMBL" id="LSLI01000053">
    <property type="protein sequence ID" value="KXS31856.1"/>
    <property type="molecule type" value="Genomic_DNA"/>
</dbReference>
<dbReference type="NCBIfam" id="NF005440">
    <property type="entry name" value="PRK07027.1-4"/>
    <property type="match status" value="1"/>
</dbReference>
<comment type="caution">
    <text evidence="3">The sequence shown here is derived from an EMBL/GenBank/DDBJ whole genome shotgun (WGS) entry which is preliminary data.</text>
</comment>
<dbReference type="SUPFAM" id="SSF159672">
    <property type="entry name" value="CbiG N-terminal domain-like"/>
    <property type="match status" value="1"/>
</dbReference>
<dbReference type="AlphaFoldDB" id="A0A139BS74"/>
<dbReference type="PANTHER" id="PTHR37477">
    <property type="entry name" value="COBALT-PRECORRIN-5A HYDROLASE"/>
    <property type="match status" value="1"/>
</dbReference>
<name>A0A139BS74_9PROT</name>
<feature type="domain" description="Cobalamin synthesis G N-terminal" evidence="2">
    <location>
        <begin position="44"/>
        <end position="123"/>
    </location>
</feature>
<reference evidence="3 4" key="1">
    <citation type="submission" date="2016-02" db="EMBL/GenBank/DDBJ databases">
        <authorList>
            <person name="Wen L."/>
            <person name="He K."/>
            <person name="Yang H."/>
        </authorList>
    </citation>
    <scope>NUCLEOTIDE SEQUENCE [LARGE SCALE GENOMIC DNA]</scope>
    <source>
        <strain evidence="3">ShG14-8</strain>
    </source>
</reference>
<proteinExistence type="predicted"/>
<organism evidence="3 4">
    <name type="scientific">Candidatus Gallionella acididurans</name>
    <dbReference type="NCBI Taxonomy" id="1796491"/>
    <lineage>
        <taxon>Bacteria</taxon>
        <taxon>Pseudomonadati</taxon>
        <taxon>Pseudomonadota</taxon>
        <taxon>Betaproteobacteria</taxon>
        <taxon>Nitrosomonadales</taxon>
        <taxon>Gallionellaceae</taxon>
        <taxon>Gallionella</taxon>
    </lineage>
</organism>
<dbReference type="InterPro" id="IPR021744">
    <property type="entry name" value="CbiG_N"/>
</dbReference>